<keyword evidence="2" id="KW-1185">Reference proteome</keyword>
<proteinExistence type="predicted"/>
<comment type="caution">
    <text evidence="1">The sequence shown here is derived from an EMBL/GenBank/DDBJ whole genome shotgun (WGS) entry which is preliminary data.</text>
</comment>
<protein>
    <submittedName>
        <fullName evidence="1">Uncharacterized protein</fullName>
    </submittedName>
</protein>
<reference evidence="1" key="1">
    <citation type="submission" date="2021-06" db="EMBL/GenBank/DDBJ databases">
        <title>Comparative genomics, transcriptomics and evolutionary studies reveal genomic signatures of adaptation to plant cell wall in hemibiotrophic fungi.</title>
        <authorList>
            <consortium name="DOE Joint Genome Institute"/>
            <person name="Baroncelli R."/>
            <person name="Diaz J.F."/>
            <person name="Benocci T."/>
            <person name="Peng M."/>
            <person name="Battaglia E."/>
            <person name="Haridas S."/>
            <person name="Andreopoulos W."/>
            <person name="Labutti K."/>
            <person name="Pangilinan J."/>
            <person name="Floch G.L."/>
            <person name="Makela M.R."/>
            <person name="Henrissat B."/>
            <person name="Grigoriev I.V."/>
            <person name="Crouch J.A."/>
            <person name="De Vries R.P."/>
            <person name="Sukno S.A."/>
            <person name="Thon M.R."/>
        </authorList>
    </citation>
    <scope>NUCLEOTIDE SEQUENCE</scope>
    <source>
        <strain evidence="1">CBS 125086</strain>
    </source>
</reference>
<dbReference type="Proteomes" id="UP001230504">
    <property type="component" value="Unassembled WGS sequence"/>
</dbReference>
<accession>A0AAD8V1H5</accession>
<organism evidence="1 2">
    <name type="scientific">Colletotrichum navitas</name>
    <dbReference type="NCBI Taxonomy" id="681940"/>
    <lineage>
        <taxon>Eukaryota</taxon>
        <taxon>Fungi</taxon>
        <taxon>Dikarya</taxon>
        <taxon>Ascomycota</taxon>
        <taxon>Pezizomycotina</taxon>
        <taxon>Sordariomycetes</taxon>
        <taxon>Hypocreomycetidae</taxon>
        <taxon>Glomerellales</taxon>
        <taxon>Glomerellaceae</taxon>
        <taxon>Colletotrichum</taxon>
        <taxon>Colletotrichum graminicola species complex</taxon>
    </lineage>
</organism>
<dbReference type="RefSeq" id="XP_060409871.1">
    <property type="nucleotide sequence ID" value="XM_060558809.1"/>
</dbReference>
<sequence>MVPVAFHGDDADTHFPHSIHGTSHIARIIPWLRVIGNGQRTLASHARQDTTS</sequence>
<gene>
    <name evidence="1" type="ORF">LY79DRAFT_566336</name>
</gene>
<dbReference type="GeneID" id="85443049"/>
<dbReference type="EMBL" id="JAHLJV010000077">
    <property type="protein sequence ID" value="KAK1574334.1"/>
    <property type="molecule type" value="Genomic_DNA"/>
</dbReference>
<dbReference type="AlphaFoldDB" id="A0AAD8V1H5"/>
<evidence type="ECO:0000313" key="1">
    <source>
        <dbReference type="EMBL" id="KAK1574334.1"/>
    </source>
</evidence>
<name>A0AAD8V1H5_9PEZI</name>
<evidence type="ECO:0000313" key="2">
    <source>
        <dbReference type="Proteomes" id="UP001230504"/>
    </source>
</evidence>